<accession>A0A2W5NMF6</accession>
<dbReference type="GO" id="GO:0035438">
    <property type="term" value="F:cyclic-di-GMP binding"/>
    <property type="evidence" value="ECO:0007669"/>
    <property type="project" value="InterPro"/>
</dbReference>
<gene>
    <name evidence="2" type="ORF">DI555_13780</name>
</gene>
<feature type="domain" description="PilZ" evidence="1">
    <location>
        <begin position="78"/>
        <end position="166"/>
    </location>
</feature>
<dbReference type="EMBL" id="QFPX01000010">
    <property type="protein sequence ID" value="PZQ54134.1"/>
    <property type="molecule type" value="Genomic_DNA"/>
</dbReference>
<dbReference type="InterPro" id="IPR009875">
    <property type="entry name" value="PilZ_domain"/>
</dbReference>
<comment type="caution">
    <text evidence="2">The sequence shown here is derived from an EMBL/GenBank/DDBJ whole genome shotgun (WGS) entry which is preliminary data.</text>
</comment>
<sequence length="180" mass="19836">MFHCASPTARRLPGAFMVPAGPDKPEPGFLVAAAFRGDCPLTIMTENGSEFPTVRQGHRIVTAPLARLMATPPRVRDDRRREQRHAVRYDAVLESARGESIPVRLADISPHGCNVRGLTDWLRPGAFIAIRLGNDIGDDEPALQAIVRWVRGDAAGMEFVRPVPAARRDWHDLMDLGIEA</sequence>
<dbReference type="Proteomes" id="UP000249082">
    <property type="component" value="Unassembled WGS sequence"/>
</dbReference>
<name>A0A2W5NMF6_9SPHN</name>
<dbReference type="AlphaFoldDB" id="A0A2W5NMF6"/>
<reference evidence="2 3" key="1">
    <citation type="submission" date="2017-08" db="EMBL/GenBank/DDBJ databases">
        <title>Infants hospitalized years apart are colonized by the same room-sourced microbial strains.</title>
        <authorList>
            <person name="Brooks B."/>
            <person name="Olm M.R."/>
            <person name="Firek B.A."/>
            <person name="Baker R."/>
            <person name="Thomas B.C."/>
            <person name="Morowitz M.J."/>
            <person name="Banfield J.F."/>
        </authorList>
    </citation>
    <scope>NUCLEOTIDE SEQUENCE [LARGE SCALE GENOMIC DNA]</scope>
    <source>
        <strain evidence="2">S2_005_002_R2_33</strain>
    </source>
</reference>
<organism evidence="2 3">
    <name type="scientific">Novosphingobium pentaromativorans</name>
    <dbReference type="NCBI Taxonomy" id="205844"/>
    <lineage>
        <taxon>Bacteria</taxon>
        <taxon>Pseudomonadati</taxon>
        <taxon>Pseudomonadota</taxon>
        <taxon>Alphaproteobacteria</taxon>
        <taxon>Sphingomonadales</taxon>
        <taxon>Sphingomonadaceae</taxon>
        <taxon>Novosphingobium</taxon>
    </lineage>
</organism>
<protein>
    <submittedName>
        <fullName evidence="2">PilZ domain-containing protein</fullName>
    </submittedName>
</protein>
<proteinExistence type="predicted"/>
<evidence type="ECO:0000313" key="3">
    <source>
        <dbReference type="Proteomes" id="UP000249082"/>
    </source>
</evidence>
<evidence type="ECO:0000259" key="1">
    <source>
        <dbReference type="Pfam" id="PF07238"/>
    </source>
</evidence>
<evidence type="ECO:0000313" key="2">
    <source>
        <dbReference type="EMBL" id="PZQ54134.1"/>
    </source>
</evidence>
<dbReference type="SUPFAM" id="SSF141371">
    <property type="entry name" value="PilZ domain-like"/>
    <property type="match status" value="1"/>
</dbReference>
<dbReference type="Pfam" id="PF07238">
    <property type="entry name" value="PilZ"/>
    <property type="match status" value="1"/>
</dbReference>
<dbReference type="Gene3D" id="2.40.10.220">
    <property type="entry name" value="predicted glycosyltransferase like domains"/>
    <property type="match status" value="1"/>
</dbReference>